<organism evidence="5 6">
    <name type="scientific">Aureococcus anophagefferens</name>
    <name type="common">Harmful bloom alga</name>
    <dbReference type="NCBI Taxonomy" id="44056"/>
    <lineage>
        <taxon>Eukaryota</taxon>
        <taxon>Sar</taxon>
        <taxon>Stramenopiles</taxon>
        <taxon>Ochrophyta</taxon>
        <taxon>Pelagophyceae</taxon>
        <taxon>Pelagomonadales</taxon>
        <taxon>Pelagomonadaceae</taxon>
        <taxon>Aureococcus</taxon>
    </lineage>
</organism>
<dbReference type="Proteomes" id="UP001363151">
    <property type="component" value="Unassembled WGS sequence"/>
</dbReference>
<feature type="chain" id="PRO_5046738130" description="Methyltransferase type 11 domain-containing protein" evidence="4">
    <location>
        <begin position="16"/>
        <end position="291"/>
    </location>
</feature>
<evidence type="ECO:0000256" key="4">
    <source>
        <dbReference type="SAM" id="SignalP"/>
    </source>
</evidence>
<evidence type="ECO:0000256" key="2">
    <source>
        <dbReference type="ARBA" id="ARBA00022679"/>
    </source>
</evidence>
<gene>
    <name evidence="5" type="ORF">SO694_00006158</name>
</gene>
<name>A0ABR1GAL6_AURAN</name>
<dbReference type="PANTHER" id="PTHR43464:SF19">
    <property type="entry name" value="UBIQUINONE BIOSYNTHESIS O-METHYLTRANSFERASE, MITOCHONDRIAL"/>
    <property type="match status" value="1"/>
</dbReference>
<accession>A0ABR1GAL6</accession>
<dbReference type="SUPFAM" id="SSF53335">
    <property type="entry name" value="S-adenosyl-L-methionine-dependent methyltransferases"/>
    <property type="match status" value="1"/>
</dbReference>
<proteinExistence type="predicted"/>
<keyword evidence="3" id="KW-0949">S-adenosyl-L-methionine</keyword>
<feature type="signal peptide" evidence="4">
    <location>
        <begin position="1"/>
        <end position="15"/>
    </location>
</feature>
<keyword evidence="2" id="KW-0808">Transferase</keyword>
<protein>
    <recommendedName>
        <fullName evidence="7">Methyltransferase type 11 domain-containing protein</fullName>
    </recommendedName>
</protein>
<dbReference type="CDD" id="cd02440">
    <property type="entry name" value="AdoMet_MTases"/>
    <property type="match status" value="1"/>
</dbReference>
<dbReference type="PANTHER" id="PTHR43464">
    <property type="entry name" value="METHYLTRANSFERASE"/>
    <property type="match status" value="1"/>
</dbReference>
<reference evidence="5 6" key="1">
    <citation type="submission" date="2024-03" db="EMBL/GenBank/DDBJ databases">
        <title>Aureococcus anophagefferens CCMP1851 and Kratosvirus quantuckense: Draft genome of a second virus-susceptible host strain in the model system.</title>
        <authorList>
            <person name="Chase E."/>
            <person name="Truchon A.R."/>
            <person name="Schepens W."/>
            <person name="Wilhelm S.W."/>
        </authorList>
    </citation>
    <scope>NUCLEOTIDE SEQUENCE [LARGE SCALE GENOMIC DNA]</scope>
    <source>
        <strain evidence="5 6">CCMP1851</strain>
    </source>
</reference>
<dbReference type="Gene3D" id="3.40.50.150">
    <property type="entry name" value="Vaccinia Virus protein VP39"/>
    <property type="match status" value="1"/>
</dbReference>
<keyword evidence="4" id="KW-0732">Signal</keyword>
<evidence type="ECO:0000256" key="3">
    <source>
        <dbReference type="ARBA" id="ARBA00022691"/>
    </source>
</evidence>
<dbReference type="Pfam" id="PF13489">
    <property type="entry name" value="Methyltransf_23"/>
    <property type="match status" value="1"/>
</dbReference>
<evidence type="ECO:0008006" key="7">
    <source>
        <dbReference type="Google" id="ProtNLM"/>
    </source>
</evidence>
<evidence type="ECO:0000313" key="6">
    <source>
        <dbReference type="Proteomes" id="UP001363151"/>
    </source>
</evidence>
<evidence type="ECO:0000256" key="1">
    <source>
        <dbReference type="ARBA" id="ARBA00022603"/>
    </source>
</evidence>
<keyword evidence="1" id="KW-0489">Methyltransferase</keyword>
<evidence type="ECO:0000313" key="5">
    <source>
        <dbReference type="EMBL" id="KAK7250057.1"/>
    </source>
</evidence>
<keyword evidence="6" id="KW-1185">Reference proteome</keyword>
<dbReference type="EMBL" id="JBBJCI010000038">
    <property type="protein sequence ID" value="KAK7250057.1"/>
    <property type="molecule type" value="Genomic_DNA"/>
</dbReference>
<dbReference type="InterPro" id="IPR029063">
    <property type="entry name" value="SAM-dependent_MTases_sf"/>
</dbReference>
<sequence length="291" mass="31195">MLKILLLCAGAGAFAPPPQLRHHRCAAPRRNKHHRCAPRRAASQNQAANPETKITSDYVATLFDSFAENFEEVLESLDYCAPKFVGDAVAALAASRAEPYGACLDAGCGTGLAAHGLRPHVAALYGVDLSPDMARLAEELCYEDGPENPPSRSEAAARRAMGWPRLYDGVSVGNLLDLSSVDGLPEGAFDLVVAADVLCYFGDLEPVVAGLAARLAPGGDLVFSVETLPEGDYAWVLQCQERYAHDDAYVARVAAAAGLGVVEQTRFQPRTESGYPVRGTLHVLRKRKYSI</sequence>
<comment type="caution">
    <text evidence="5">The sequence shown here is derived from an EMBL/GenBank/DDBJ whole genome shotgun (WGS) entry which is preliminary data.</text>
</comment>